<proteinExistence type="inferred from homology"/>
<protein>
    <submittedName>
        <fullName evidence="3">Amidohydrolase</fullName>
    </submittedName>
</protein>
<dbReference type="NCBIfam" id="NF007757">
    <property type="entry name" value="PRK10438.1"/>
    <property type="match status" value="1"/>
</dbReference>
<dbReference type="InterPro" id="IPR001110">
    <property type="entry name" value="UPF0012_CS"/>
</dbReference>
<dbReference type="SUPFAM" id="SSF56317">
    <property type="entry name" value="Carbon-nitrogen hydrolase"/>
    <property type="match status" value="1"/>
</dbReference>
<dbReference type="RefSeq" id="WP_226751364.1">
    <property type="nucleotide sequence ID" value="NZ_JAEINI020000006.1"/>
</dbReference>
<feature type="domain" description="CN hydrolase" evidence="2">
    <location>
        <begin position="4"/>
        <end position="236"/>
    </location>
</feature>
<evidence type="ECO:0000313" key="3">
    <source>
        <dbReference type="EMBL" id="MCB5227303.1"/>
    </source>
</evidence>
<evidence type="ECO:0000313" key="4">
    <source>
        <dbReference type="Proteomes" id="UP000633814"/>
    </source>
</evidence>
<dbReference type="InterPro" id="IPR036526">
    <property type="entry name" value="C-N_Hydrolase_sf"/>
</dbReference>
<comment type="similarity">
    <text evidence="1">Belongs to the carbon-nitrogen hydrolase superfamily. NIT1/NIT2 family.</text>
</comment>
<dbReference type="PANTHER" id="PTHR47799">
    <property type="entry name" value="OMEGA-AMIDASE YAFV"/>
    <property type="match status" value="1"/>
</dbReference>
<dbReference type="Proteomes" id="UP000633814">
    <property type="component" value="Unassembled WGS sequence"/>
</dbReference>
<evidence type="ECO:0000256" key="1">
    <source>
        <dbReference type="ARBA" id="ARBA00010613"/>
    </source>
</evidence>
<dbReference type="CDD" id="cd07575">
    <property type="entry name" value="Xc-1258_like"/>
    <property type="match status" value="1"/>
</dbReference>
<keyword evidence="4" id="KW-1185">Reference proteome</keyword>
<comment type="caution">
    <text evidence="3">The sequence shown here is derived from an EMBL/GenBank/DDBJ whole genome shotgun (WGS) entry which is preliminary data.</text>
</comment>
<dbReference type="InterPro" id="IPR052737">
    <property type="entry name" value="Omega-amidase_YafV"/>
</dbReference>
<dbReference type="EMBL" id="JAEINI020000006">
    <property type="protein sequence ID" value="MCB5227303.1"/>
    <property type="molecule type" value="Genomic_DNA"/>
</dbReference>
<sequence>MSTLKVAVLQTTLVWQDCHANLAQLTAQLADLEQVDLIVLPEMFSTGFSMDSSQVAEPEPGEALLWLKQQAALYQAAITGSVAVRTAEDHRVNRLYFVTPDGSVQFYDKRHLFRMAGEHHAYQAGQQRVIVNYRGWRILLQVCYDLRFPVFSRNKNDYDAMIYVANWPAPRSRAWWVLLQARAIENQAYVFGCNRVGEDGNGMQYAGDSLIVDYLGKPIAELAADEAGVLYATADLKALHAFREKFPAALDADHFNLV</sequence>
<gene>
    <name evidence="3" type="ORF">JAO78_010805</name>
</gene>
<organism evidence="3 4">
    <name type="scientific">Alishewanella maricola</name>
    <dbReference type="NCBI Taxonomy" id="2795740"/>
    <lineage>
        <taxon>Bacteria</taxon>
        <taxon>Pseudomonadati</taxon>
        <taxon>Pseudomonadota</taxon>
        <taxon>Gammaproteobacteria</taxon>
        <taxon>Alteromonadales</taxon>
        <taxon>Alteromonadaceae</taxon>
        <taxon>Alishewanella</taxon>
    </lineage>
</organism>
<accession>A0ABS8C4N5</accession>
<evidence type="ECO:0000259" key="2">
    <source>
        <dbReference type="PROSITE" id="PS50263"/>
    </source>
</evidence>
<dbReference type="PROSITE" id="PS50263">
    <property type="entry name" value="CN_HYDROLASE"/>
    <property type="match status" value="1"/>
</dbReference>
<dbReference type="InterPro" id="IPR003010">
    <property type="entry name" value="C-N_Hydrolase"/>
</dbReference>
<reference evidence="3 4" key="1">
    <citation type="submission" date="2021-10" db="EMBL/GenBank/DDBJ databases">
        <title>Alishewanella koreense sp. nov. isolated from seawater of southwestern coast in South Korea and the proposal for the reclassification of Rheinheimera perlucida and Rheinheimera tuosuensis as Arsukibacterium perlucida and Arsukibacterium tuosuensis.</title>
        <authorList>
            <person name="Kim K.H."/>
            <person name="Ruan W."/>
            <person name="Kim K.R."/>
            <person name="Baek J.H."/>
            <person name="Jeon C.O."/>
        </authorList>
    </citation>
    <scope>NUCLEOTIDE SEQUENCE [LARGE SCALE GENOMIC DNA]</scope>
    <source>
        <strain evidence="3 4">16-MA</strain>
    </source>
</reference>
<name>A0ABS8C4N5_9ALTE</name>
<dbReference type="Gene3D" id="3.60.110.10">
    <property type="entry name" value="Carbon-nitrogen hydrolase"/>
    <property type="match status" value="1"/>
</dbReference>
<dbReference type="PANTHER" id="PTHR47799:SF1">
    <property type="entry name" value="OMEGA-AMIDASE YAFV"/>
    <property type="match status" value="1"/>
</dbReference>
<dbReference type="PROSITE" id="PS01227">
    <property type="entry name" value="UPF0012"/>
    <property type="match status" value="1"/>
</dbReference>
<dbReference type="Pfam" id="PF00795">
    <property type="entry name" value="CN_hydrolase"/>
    <property type="match status" value="1"/>
</dbReference>